<evidence type="ECO:0000313" key="4">
    <source>
        <dbReference type="EMBL" id="MXP40425.1"/>
    </source>
</evidence>
<dbReference type="Pfam" id="PF13202">
    <property type="entry name" value="EF-hand_5"/>
    <property type="match status" value="4"/>
</dbReference>
<keyword evidence="2" id="KW-0472">Membrane</keyword>
<dbReference type="EMBL" id="WTYK01000001">
    <property type="protein sequence ID" value="MXP40425.1"/>
    <property type="molecule type" value="Genomic_DNA"/>
</dbReference>
<dbReference type="Proteomes" id="UP000469159">
    <property type="component" value="Unassembled WGS sequence"/>
</dbReference>
<reference evidence="4 5" key="1">
    <citation type="submission" date="2019-12" db="EMBL/GenBank/DDBJ databases">
        <title>Genomic-based taxomic classification of the family Erythrobacteraceae.</title>
        <authorList>
            <person name="Xu L."/>
        </authorList>
    </citation>
    <scope>NUCLEOTIDE SEQUENCE [LARGE SCALE GENOMIC DNA]</scope>
    <source>
        <strain evidence="4 5">MCCC 1K02066</strain>
    </source>
</reference>
<evidence type="ECO:0000259" key="3">
    <source>
        <dbReference type="PROSITE" id="PS50222"/>
    </source>
</evidence>
<dbReference type="SUPFAM" id="SSF47473">
    <property type="entry name" value="EF-hand"/>
    <property type="match status" value="1"/>
</dbReference>
<organism evidence="4 5">
    <name type="scientific">Croceibacterium soli</name>
    <dbReference type="NCBI Taxonomy" id="1739690"/>
    <lineage>
        <taxon>Bacteria</taxon>
        <taxon>Pseudomonadati</taxon>
        <taxon>Pseudomonadota</taxon>
        <taxon>Alphaproteobacteria</taxon>
        <taxon>Sphingomonadales</taxon>
        <taxon>Erythrobacteraceae</taxon>
        <taxon>Croceibacterium</taxon>
    </lineage>
</organism>
<dbReference type="Gene3D" id="1.10.238.10">
    <property type="entry name" value="EF-hand"/>
    <property type="match status" value="2"/>
</dbReference>
<accession>A0A6I4UTG7</accession>
<dbReference type="PROSITE" id="PS00018">
    <property type="entry name" value="EF_HAND_1"/>
    <property type="match status" value="2"/>
</dbReference>
<dbReference type="OrthoDB" id="113323at2"/>
<evidence type="ECO:0000313" key="5">
    <source>
        <dbReference type="Proteomes" id="UP000469159"/>
    </source>
</evidence>
<feature type="region of interest" description="Disordered" evidence="1">
    <location>
        <begin position="196"/>
        <end position="224"/>
    </location>
</feature>
<dbReference type="PROSITE" id="PS50222">
    <property type="entry name" value="EF_HAND_2"/>
    <property type="match status" value="1"/>
</dbReference>
<dbReference type="AlphaFoldDB" id="A0A6I4UTG7"/>
<dbReference type="GO" id="GO:0005509">
    <property type="term" value="F:calcium ion binding"/>
    <property type="evidence" value="ECO:0007669"/>
    <property type="project" value="InterPro"/>
</dbReference>
<evidence type="ECO:0000256" key="2">
    <source>
        <dbReference type="SAM" id="Phobius"/>
    </source>
</evidence>
<proteinExistence type="predicted"/>
<feature type="compositionally biased region" description="Basic and acidic residues" evidence="1">
    <location>
        <begin position="138"/>
        <end position="154"/>
    </location>
</feature>
<gene>
    <name evidence="4" type="ORF">GRI75_02035</name>
</gene>
<feature type="compositionally biased region" description="Basic and acidic residues" evidence="1">
    <location>
        <begin position="196"/>
        <end position="214"/>
    </location>
</feature>
<sequence length="224" mass="24153">MRHFRARAAKPCDIATVEGRCERRFGRNLLPLLPGVPLLYPPEIRRNAVRKLTLSLIAGAAAIAAGGVAFAQAAPAGKALTRADVQQHSAQAFERMDANQDGKIDQADRDARQKTRFDRVDADGNGAITYAEFTAARGERAERGQPGEGGERMGRRGGHRMGMRGHGSFGRMIEADANGDGAITQAEFQAAAVQRFDRADADKNGTVTREERKAARPQRSADAS</sequence>
<keyword evidence="5" id="KW-1185">Reference proteome</keyword>
<keyword evidence="2" id="KW-0812">Transmembrane</keyword>
<evidence type="ECO:0000256" key="1">
    <source>
        <dbReference type="SAM" id="MobiDB-lite"/>
    </source>
</evidence>
<feature type="domain" description="EF-hand" evidence="3">
    <location>
        <begin position="108"/>
        <end position="143"/>
    </location>
</feature>
<name>A0A6I4UTG7_9SPHN</name>
<comment type="caution">
    <text evidence="4">The sequence shown here is derived from an EMBL/GenBank/DDBJ whole genome shotgun (WGS) entry which is preliminary data.</text>
</comment>
<feature type="region of interest" description="Disordered" evidence="1">
    <location>
        <begin position="138"/>
        <end position="160"/>
    </location>
</feature>
<dbReference type="InterPro" id="IPR002048">
    <property type="entry name" value="EF_hand_dom"/>
</dbReference>
<feature type="transmembrane region" description="Helical" evidence="2">
    <location>
        <begin position="52"/>
        <end position="71"/>
    </location>
</feature>
<dbReference type="InterPro" id="IPR011992">
    <property type="entry name" value="EF-hand-dom_pair"/>
</dbReference>
<protein>
    <recommendedName>
        <fullName evidence="3">EF-hand domain-containing protein</fullName>
    </recommendedName>
</protein>
<dbReference type="InterPro" id="IPR018247">
    <property type="entry name" value="EF_Hand_1_Ca_BS"/>
</dbReference>
<keyword evidence="2" id="KW-1133">Transmembrane helix</keyword>